<keyword evidence="3" id="KW-1185">Reference proteome</keyword>
<organism evidence="2 3">
    <name type="scientific">Paenibacillus pinisoli</name>
    <dbReference type="NCBI Taxonomy" id="1276110"/>
    <lineage>
        <taxon>Bacteria</taxon>
        <taxon>Bacillati</taxon>
        <taxon>Bacillota</taxon>
        <taxon>Bacilli</taxon>
        <taxon>Bacillales</taxon>
        <taxon>Paenibacillaceae</taxon>
        <taxon>Paenibacillus</taxon>
    </lineage>
</organism>
<sequence length="76" mass="8560">MNLFWTAVWFITNMLFVASVITFLFMHRFVTQGQLQGAGADRIGVLKRRRTVMGIISIVTFAAMCASFIINMKVNG</sequence>
<keyword evidence="1" id="KW-0472">Membrane</keyword>
<feature type="transmembrane region" description="Helical" evidence="1">
    <location>
        <begin position="51"/>
        <end position="70"/>
    </location>
</feature>
<keyword evidence="1" id="KW-1133">Transmembrane helix</keyword>
<evidence type="ECO:0000313" key="2">
    <source>
        <dbReference type="EMBL" id="RJX38316.1"/>
    </source>
</evidence>
<keyword evidence="1" id="KW-0812">Transmembrane</keyword>
<comment type="caution">
    <text evidence="2">The sequence shown here is derived from an EMBL/GenBank/DDBJ whole genome shotgun (WGS) entry which is preliminary data.</text>
</comment>
<proteinExistence type="predicted"/>
<dbReference type="EMBL" id="QXQB01000004">
    <property type="protein sequence ID" value="RJX38316.1"/>
    <property type="molecule type" value="Genomic_DNA"/>
</dbReference>
<evidence type="ECO:0000313" key="3">
    <source>
        <dbReference type="Proteomes" id="UP000267798"/>
    </source>
</evidence>
<dbReference type="AlphaFoldDB" id="A0A3A6PF79"/>
<name>A0A3A6PF79_9BACL</name>
<gene>
    <name evidence="2" type="ORF">D3P09_19865</name>
</gene>
<accession>A0A3A6PF79</accession>
<reference evidence="2 3" key="1">
    <citation type="submission" date="2018-09" db="EMBL/GenBank/DDBJ databases">
        <title>Paenibacillus aracenensis nov. sp. isolated from a cave in southern Spain.</title>
        <authorList>
            <person name="Jurado V."/>
            <person name="Gutierrez-Patricio S."/>
            <person name="Gonzalez-Pimentel J.L."/>
            <person name="Miller A.Z."/>
            <person name="Laiz L."/>
            <person name="Saiz-Jimenez C."/>
        </authorList>
    </citation>
    <scope>NUCLEOTIDE SEQUENCE [LARGE SCALE GENOMIC DNA]</scope>
    <source>
        <strain evidence="2 3">JCM 19203</strain>
    </source>
</reference>
<evidence type="ECO:0000256" key="1">
    <source>
        <dbReference type="SAM" id="Phobius"/>
    </source>
</evidence>
<dbReference type="Proteomes" id="UP000267798">
    <property type="component" value="Unassembled WGS sequence"/>
</dbReference>
<protein>
    <submittedName>
        <fullName evidence="2">Uncharacterized protein</fullName>
    </submittedName>
</protein>
<feature type="transmembrane region" description="Helical" evidence="1">
    <location>
        <begin position="6"/>
        <end position="30"/>
    </location>
</feature>